<keyword evidence="5" id="KW-0560">Oxidoreductase</keyword>
<dbReference type="InterPro" id="IPR000846">
    <property type="entry name" value="DapB_N"/>
</dbReference>
<evidence type="ECO:0000256" key="4">
    <source>
        <dbReference type="ARBA" id="ARBA00022915"/>
    </source>
</evidence>
<dbReference type="CDD" id="cd02274">
    <property type="entry name" value="DHDPR_N"/>
    <property type="match status" value="1"/>
</dbReference>
<evidence type="ECO:0000259" key="14">
    <source>
        <dbReference type="Pfam" id="PF05173"/>
    </source>
</evidence>
<dbReference type="GO" id="GO:0008839">
    <property type="term" value="F:4-hydroxy-tetrahydrodipicolinate reductase"/>
    <property type="evidence" value="ECO:0007669"/>
    <property type="project" value="UniProtKB-UniRule"/>
</dbReference>
<dbReference type="Pfam" id="PF01113">
    <property type="entry name" value="DapB_N"/>
    <property type="match status" value="1"/>
</dbReference>
<dbReference type="EC" id="1.17.1.8" evidence="9 12"/>
<evidence type="ECO:0000256" key="10">
    <source>
        <dbReference type="ARBA" id="ARBA00049080"/>
    </source>
</evidence>
<dbReference type="Pfam" id="PF05173">
    <property type="entry name" value="DapB_C"/>
    <property type="match status" value="1"/>
</dbReference>
<keyword evidence="3" id="KW-0521">NADP</keyword>
<gene>
    <name evidence="15" type="ORF">VO63_18120</name>
</gene>
<evidence type="ECO:0000313" key="15">
    <source>
        <dbReference type="EMBL" id="KKZ72478.1"/>
    </source>
</evidence>
<comment type="catalytic activity">
    <reaction evidence="11">
        <text>(S)-2,3,4,5-tetrahydrodipicolinate + NAD(+) + H2O = (2S,4S)-4-hydroxy-2,3,4,5-tetrahydrodipicolinate + NADH + H(+)</text>
        <dbReference type="Rhea" id="RHEA:35323"/>
        <dbReference type="ChEBI" id="CHEBI:15377"/>
        <dbReference type="ChEBI" id="CHEBI:15378"/>
        <dbReference type="ChEBI" id="CHEBI:16845"/>
        <dbReference type="ChEBI" id="CHEBI:57540"/>
        <dbReference type="ChEBI" id="CHEBI:57945"/>
        <dbReference type="ChEBI" id="CHEBI:67139"/>
        <dbReference type="EC" id="1.17.1.8"/>
    </reaction>
</comment>
<evidence type="ECO:0000259" key="13">
    <source>
        <dbReference type="Pfam" id="PF01113"/>
    </source>
</evidence>
<dbReference type="InterPro" id="IPR036291">
    <property type="entry name" value="NAD(P)-bd_dom_sf"/>
</dbReference>
<evidence type="ECO:0000256" key="1">
    <source>
        <dbReference type="ARBA" id="ARBA00006642"/>
    </source>
</evidence>
<evidence type="ECO:0000313" key="16">
    <source>
        <dbReference type="Proteomes" id="UP000265325"/>
    </source>
</evidence>
<dbReference type="NCBIfam" id="TIGR00036">
    <property type="entry name" value="dapB"/>
    <property type="match status" value="1"/>
</dbReference>
<dbReference type="PANTHER" id="PTHR20836:SF0">
    <property type="entry name" value="4-HYDROXY-TETRAHYDRODIPICOLINATE REDUCTASE 1, CHLOROPLASTIC-RELATED"/>
    <property type="match status" value="1"/>
</dbReference>
<evidence type="ECO:0000256" key="6">
    <source>
        <dbReference type="ARBA" id="ARBA00023027"/>
    </source>
</evidence>
<dbReference type="Proteomes" id="UP000265325">
    <property type="component" value="Unassembled WGS sequence"/>
</dbReference>
<comment type="similarity">
    <text evidence="1">Belongs to the DapB family.</text>
</comment>
<evidence type="ECO:0000256" key="2">
    <source>
        <dbReference type="ARBA" id="ARBA00022605"/>
    </source>
</evidence>
<sequence length="271" mass="27632">MDRMIRVCFAGVTGWTAPPILAGIAHAADLELVSGVSRSAAGRPLTEVAGVRSDGIVHGSVAEALAATPADVLIDYTSAAAVRENVWAAVEAGVHVVVGSSGLSAEDYAELDALARARGVGVIAAGNFSVMAAVLARAAELAAEHLDHWEIIDYASAAKPDVPSGTARELAESLGGIRTPEQGVPLAELHGPAEARGADVAGSRVHSVRLPSFVVSTEVVFGGDGERLTLRHDAGPTPDPYTAGTLLAVRRVGEAVGVRRGLGSVLFDAKG</sequence>
<evidence type="ECO:0000256" key="9">
    <source>
        <dbReference type="ARBA" id="ARBA00038983"/>
    </source>
</evidence>
<name>A0A2P2GLT9_STREW</name>
<feature type="domain" description="Dihydrodipicolinate reductase N-terminal" evidence="13">
    <location>
        <begin position="5"/>
        <end position="128"/>
    </location>
</feature>
<proteinExistence type="inferred from homology"/>
<dbReference type="SUPFAM" id="SSF55347">
    <property type="entry name" value="Glyceraldehyde-3-phosphate dehydrogenase-like, C-terminal domain"/>
    <property type="match status" value="1"/>
</dbReference>
<dbReference type="InterPro" id="IPR022663">
    <property type="entry name" value="DapB_C"/>
</dbReference>
<evidence type="ECO:0000256" key="11">
    <source>
        <dbReference type="ARBA" id="ARBA00049396"/>
    </source>
</evidence>
<feature type="domain" description="Dihydrodipicolinate reductase C-terminal" evidence="14">
    <location>
        <begin position="131"/>
        <end position="255"/>
    </location>
</feature>
<dbReference type="InterPro" id="IPR023940">
    <property type="entry name" value="DHDPR_bac"/>
</dbReference>
<keyword evidence="6" id="KW-0520">NAD</keyword>
<comment type="pathway">
    <text evidence="8">Amino-acid biosynthesis; L-lysine biosynthesis via DAP pathway; (S)-tetrahydrodipicolinate from L-aspartate: step 4/4.</text>
</comment>
<comment type="catalytic activity">
    <reaction evidence="10">
        <text>(S)-2,3,4,5-tetrahydrodipicolinate + NADP(+) + H2O = (2S,4S)-4-hydroxy-2,3,4,5-tetrahydrodipicolinate + NADPH + H(+)</text>
        <dbReference type="Rhea" id="RHEA:35331"/>
        <dbReference type="ChEBI" id="CHEBI:15377"/>
        <dbReference type="ChEBI" id="CHEBI:15378"/>
        <dbReference type="ChEBI" id="CHEBI:16845"/>
        <dbReference type="ChEBI" id="CHEBI:57783"/>
        <dbReference type="ChEBI" id="CHEBI:58349"/>
        <dbReference type="ChEBI" id="CHEBI:67139"/>
        <dbReference type="EC" id="1.17.1.8"/>
    </reaction>
</comment>
<dbReference type="AlphaFoldDB" id="A0A2P2GLT9"/>
<dbReference type="PIRSF" id="PIRSF000161">
    <property type="entry name" value="DHPR"/>
    <property type="match status" value="1"/>
</dbReference>
<keyword evidence="4" id="KW-0220">Diaminopimelate biosynthesis</keyword>
<keyword evidence="2" id="KW-0028">Amino-acid biosynthesis</keyword>
<dbReference type="Gene3D" id="3.40.50.720">
    <property type="entry name" value="NAD(P)-binding Rossmann-like Domain"/>
    <property type="match status" value="1"/>
</dbReference>
<keyword evidence="16" id="KW-1185">Reference proteome</keyword>
<organism evidence="15 16">
    <name type="scientific">Streptomyces showdoensis</name>
    <dbReference type="NCBI Taxonomy" id="68268"/>
    <lineage>
        <taxon>Bacteria</taxon>
        <taxon>Bacillati</taxon>
        <taxon>Actinomycetota</taxon>
        <taxon>Actinomycetes</taxon>
        <taxon>Kitasatosporales</taxon>
        <taxon>Streptomycetaceae</taxon>
        <taxon>Streptomyces</taxon>
    </lineage>
</organism>
<dbReference type="SUPFAM" id="SSF51735">
    <property type="entry name" value="NAD(P)-binding Rossmann-fold domains"/>
    <property type="match status" value="1"/>
</dbReference>
<dbReference type="GO" id="GO:0019877">
    <property type="term" value="P:diaminopimelate biosynthetic process"/>
    <property type="evidence" value="ECO:0007669"/>
    <property type="project" value="UniProtKB-KW"/>
</dbReference>
<evidence type="ECO:0000256" key="7">
    <source>
        <dbReference type="ARBA" id="ARBA00023154"/>
    </source>
</evidence>
<comment type="caution">
    <text evidence="15">The sequence shown here is derived from an EMBL/GenBank/DDBJ whole genome shotgun (WGS) entry which is preliminary data.</text>
</comment>
<reference evidence="15 16" key="1">
    <citation type="submission" date="2015-05" db="EMBL/GenBank/DDBJ databases">
        <title>Draft Genome assembly of Streptomyces showdoensis.</title>
        <authorList>
            <person name="Thapa K.K."/>
            <person name="Metsa-Ketela M."/>
        </authorList>
    </citation>
    <scope>NUCLEOTIDE SEQUENCE [LARGE SCALE GENOMIC DNA]</scope>
    <source>
        <strain evidence="15 16">ATCC 15227</strain>
    </source>
</reference>
<dbReference type="GO" id="GO:0005829">
    <property type="term" value="C:cytosol"/>
    <property type="evidence" value="ECO:0007669"/>
    <property type="project" value="TreeGrafter"/>
</dbReference>
<evidence type="ECO:0000256" key="8">
    <source>
        <dbReference type="ARBA" id="ARBA00037922"/>
    </source>
</evidence>
<keyword evidence="7" id="KW-0457">Lysine biosynthesis</keyword>
<dbReference type="GO" id="GO:0009089">
    <property type="term" value="P:lysine biosynthetic process via diaminopimelate"/>
    <property type="evidence" value="ECO:0007669"/>
    <property type="project" value="UniProtKB-UniRule"/>
</dbReference>
<protein>
    <recommendedName>
        <fullName evidence="9 12">4-hydroxy-tetrahydrodipicolinate reductase</fullName>
        <ecNumber evidence="9 12">1.17.1.8</ecNumber>
    </recommendedName>
</protein>
<evidence type="ECO:0000256" key="5">
    <source>
        <dbReference type="ARBA" id="ARBA00023002"/>
    </source>
</evidence>
<evidence type="ECO:0000256" key="12">
    <source>
        <dbReference type="NCBIfam" id="TIGR00036"/>
    </source>
</evidence>
<accession>A0A2P2GLT9</accession>
<dbReference type="EMBL" id="LAQS01000026">
    <property type="protein sequence ID" value="KKZ72478.1"/>
    <property type="molecule type" value="Genomic_DNA"/>
</dbReference>
<dbReference type="Gene3D" id="3.30.360.10">
    <property type="entry name" value="Dihydrodipicolinate Reductase, domain 2"/>
    <property type="match status" value="1"/>
</dbReference>
<evidence type="ECO:0000256" key="3">
    <source>
        <dbReference type="ARBA" id="ARBA00022857"/>
    </source>
</evidence>
<dbReference type="PANTHER" id="PTHR20836">
    <property type="entry name" value="DIHYDRODIPICOLINATE REDUCTASE"/>
    <property type="match status" value="1"/>
</dbReference>